<evidence type="ECO:0000256" key="1">
    <source>
        <dbReference type="ARBA" id="ARBA00022741"/>
    </source>
</evidence>
<keyword evidence="6" id="KW-1185">Reference proteome</keyword>
<dbReference type="Pfam" id="PF00069">
    <property type="entry name" value="Pkinase"/>
    <property type="match status" value="1"/>
</dbReference>
<name>A0AAE0DB90_COLKA</name>
<evidence type="ECO:0000313" key="5">
    <source>
        <dbReference type="EMBL" id="KAK2773036.1"/>
    </source>
</evidence>
<dbReference type="InterPro" id="IPR008271">
    <property type="entry name" value="Ser/Thr_kinase_AS"/>
</dbReference>
<dbReference type="GO" id="GO:0005737">
    <property type="term" value="C:cytoplasm"/>
    <property type="evidence" value="ECO:0007669"/>
    <property type="project" value="TreeGrafter"/>
</dbReference>
<organism evidence="5 6">
    <name type="scientific">Colletotrichum kahawae</name>
    <name type="common">Coffee berry disease fungus</name>
    <dbReference type="NCBI Taxonomy" id="34407"/>
    <lineage>
        <taxon>Eukaryota</taxon>
        <taxon>Fungi</taxon>
        <taxon>Dikarya</taxon>
        <taxon>Ascomycota</taxon>
        <taxon>Pezizomycotina</taxon>
        <taxon>Sordariomycetes</taxon>
        <taxon>Hypocreomycetidae</taxon>
        <taxon>Glomerellales</taxon>
        <taxon>Glomerellaceae</taxon>
        <taxon>Colletotrichum</taxon>
        <taxon>Colletotrichum gloeosporioides species complex</taxon>
    </lineage>
</organism>
<feature type="compositionally biased region" description="Basic and acidic residues" evidence="3">
    <location>
        <begin position="243"/>
        <end position="260"/>
    </location>
</feature>
<dbReference type="Gene3D" id="1.10.510.10">
    <property type="entry name" value="Transferase(Phosphotransferase) domain 1"/>
    <property type="match status" value="1"/>
</dbReference>
<gene>
    <name evidence="5" type="ORF">CKAH01_13700</name>
</gene>
<evidence type="ECO:0000256" key="2">
    <source>
        <dbReference type="ARBA" id="ARBA00022840"/>
    </source>
</evidence>
<dbReference type="GO" id="GO:0005524">
    <property type="term" value="F:ATP binding"/>
    <property type="evidence" value="ECO:0007669"/>
    <property type="project" value="UniProtKB-KW"/>
</dbReference>
<dbReference type="PANTHER" id="PTHR24346">
    <property type="entry name" value="MAP/MICROTUBULE AFFINITY-REGULATING KINASE"/>
    <property type="match status" value="1"/>
</dbReference>
<keyword evidence="2" id="KW-0067">ATP-binding</keyword>
<dbReference type="SUPFAM" id="SSF56112">
    <property type="entry name" value="Protein kinase-like (PK-like)"/>
    <property type="match status" value="1"/>
</dbReference>
<sequence>MGDRRRALGSEEPSEERTEPFSQTEIDRRLGSIRVDEPLDLPQPDAVPLDQLRVEEHHHKQGIRILVRPLTRSRSVSPGNYNCQWLALRAEVASEQEPQHKVLAVTQTSKDIKFSVRIPPERLDDDNTPRPPLWCELYYDPASDNQILLNRSEVPISLTRISDGPSSCGWTVNPGTPKALSPGTWRINVRDTSVLDFRVLAKRPAFFRQDSDLRSKPDSGSGSDALNASGKRSFTLDAGADAPRTEKKPRTADEAAAAKRDDKEDGVIMFLRPAAKPLIFPLPTEAKTTTGTSSSGALVPANGHALLDMQSRETVAIPGGCEIDEYTVTKRDQIASTTLSSVFTAEHSNVPDGIVTVKVLKTRSATSAANPAAKPQDNNERNVIRQADMWLREYQSQDDLRHESIVKLYGGDARYLSLYMEHVDAKDLAAKGVWRNHSDHSFTGTRADAFAILRDIAGALHYLHSKSLVHNDIKPANILYSPSRGAVLCDFGLSTHTSGPVTTGGTPYYIPPEFIGKKLRGPPSDVWALGVTMLYVLGKIPFPDARSRKGGGAQLGGRPLYWMIADVNRTMAPPPMGTRPPCAAVDMMYIWLSEVAQAREKLYPRDKLERLVSDMLIPLPSQRITMARVMRELFLVEQSAVKR</sequence>
<protein>
    <recommendedName>
        <fullName evidence="4">Protein kinase domain-containing protein</fullName>
    </recommendedName>
</protein>
<accession>A0AAE0DB90</accession>
<dbReference type="AlphaFoldDB" id="A0AAE0DB90"/>
<feature type="compositionally biased region" description="Polar residues" evidence="3">
    <location>
        <begin position="218"/>
        <end position="232"/>
    </location>
</feature>
<feature type="domain" description="Protein kinase" evidence="4">
    <location>
        <begin position="328"/>
        <end position="635"/>
    </location>
</feature>
<dbReference type="GO" id="GO:0035556">
    <property type="term" value="P:intracellular signal transduction"/>
    <property type="evidence" value="ECO:0007669"/>
    <property type="project" value="TreeGrafter"/>
</dbReference>
<evidence type="ECO:0000313" key="6">
    <source>
        <dbReference type="Proteomes" id="UP001281614"/>
    </source>
</evidence>
<reference evidence="5" key="1">
    <citation type="submission" date="2023-02" db="EMBL/GenBank/DDBJ databases">
        <title>Colletotrichum kahawae CIFC_Que2 genome sequencing and assembly.</title>
        <authorList>
            <person name="Baroncelli R."/>
        </authorList>
    </citation>
    <scope>NUCLEOTIDE SEQUENCE</scope>
    <source>
        <strain evidence="5">CIFC_Que2</strain>
    </source>
</reference>
<proteinExistence type="predicted"/>
<evidence type="ECO:0000259" key="4">
    <source>
        <dbReference type="PROSITE" id="PS50011"/>
    </source>
</evidence>
<feature type="region of interest" description="Disordered" evidence="3">
    <location>
        <begin position="1"/>
        <end position="29"/>
    </location>
</feature>
<dbReference type="SMART" id="SM00220">
    <property type="entry name" value="S_TKc"/>
    <property type="match status" value="1"/>
</dbReference>
<keyword evidence="1" id="KW-0547">Nucleotide-binding</keyword>
<dbReference type="EMBL" id="VYYT01000060">
    <property type="protein sequence ID" value="KAK2773036.1"/>
    <property type="molecule type" value="Genomic_DNA"/>
</dbReference>
<feature type="region of interest" description="Disordered" evidence="3">
    <location>
        <begin position="211"/>
        <end position="260"/>
    </location>
</feature>
<dbReference type="Proteomes" id="UP001281614">
    <property type="component" value="Unassembled WGS sequence"/>
</dbReference>
<dbReference type="GO" id="GO:0004674">
    <property type="term" value="F:protein serine/threonine kinase activity"/>
    <property type="evidence" value="ECO:0007669"/>
    <property type="project" value="TreeGrafter"/>
</dbReference>
<comment type="caution">
    <text evidence="5">The sequence shown here is derived from an EMBL/GenBank/DDBJ whole genome shotgun (WGS) entry which is preliminary data.</text>
</comment>
<dbReference type="InterPro" id="IPR011009">
    <property type="entry name" value="Kinase-like_dom_sf"/>
</dbReference>
<dbReference type="PROSITE" id="PS00108">
    <property type="entry name" value="PROTEIN_KINASE_ST"/>
    <property type="match status" value="1"/>
</dbReference>
<dbReference type="InterPro" id="IPR000719">
    <property type="entry name" value="Prot_kinase_dom"/>
</dbReference>
<dbReference type="PANTHER" id="PTHR24346:SF30">
    <property type="entry name" value="MATERNAL EMBRYONIC LEUCINE ZIPPER KINASE"/>
    <property type="match status" value="1"/>
</dbReference>
<dbReference type="PROSITE" id="PS50011">
    <property type="entry name" value="PROTEIN_KINASE_DOM"/>
    <property type="match status" value="1"/>
</dbReference>
<evidence type="ECO:0000256" key="3">
    <source>
        <dbReference type="SAM" id="MobiDB-lite"/>
    </source>
</evidence>